<organism evidence="5 6">
    <name type="scientific">Penaeus vannamei</name>
    <name type="common">Whiteleg shrimp</name>
    <name type="synonym">Litopenaeus vannamei</name>
    <dbReference type="NCBI Taxonomy" id="6689"/>
    <lineage>
        <taxon>Eukaryota</taxon>
        <taxon>Metazoa</taxon>
        <taxon>Ecdysozoa</taxon>
        <taxon>Arthropoda</taxon>
        <taxon>Crustacea</taxon>
        <taxon>Multicrustacea</taxon>
        <taxon>Malacostraca</taxon>
        <taxon>Eumalacostraca</taxon>
        <taxon>Eucarida</taxon>
        <taxon>Decapoda</taxon>
        <taxon>Dendrobranchiata</taxon>
        <taxon>Penaeoidea</taxon>
        <taxon>Penaeidae</taxon>
        <taxon>Penaeus</taxon>
    </lineage>
</organism>
<dbReference type="PRINTS" id="PR00450">
    <property type="entry name" value="RECOVERIN"/>
</dbReference>
<sequence length="179" mass="20318">MGSSVKKLSRVFTRSSFLKEEFVTILSELSRGSVTEKIRWAFNLYDINGDGYITKEEMLDIVTAIYSLVGRNAIPAVEENTTQEHVDRIFEVRTGCWSRAGSTSRIFEIREGGYSRSGKDAARGQRRKILRMIRMFISLTGNKKVIMGHNVLGGVPAVSTTHEHADRIFEVRPRCWSRS</sequence>
<dbReference type="SUPFAM" id="SSF47473">
    <property type="entry name" value="EF-hand"/>
    <property type="match status" value="1"/>
</dbReference>
<gene>
    <name evidence="5" type="ORF">C7M84_008354</name>
</gene>
<keyword evidence="1" id="KW-0479">Metal-binding</keyword>
<comment type="caution">
    <text evidence="5">The sequence shown here is derived from an EMBL/GenBank/DDBJ whole genome shotgun (WGS) entry which is preliminary data.</text>
</comment>
<dbReference type="EMBL" id="QCYY01002052">
    <property type="protein sequence ID" value="ROT73217.1"/>
    <property type="molecule type" value="Genomic_DNA"/>
</dbReference>
<evidence type="ECO:0000256" key="1">
    <source>
        <dbReference type="ARBA" id="ARBA00022723"/>
    </source>
</evidence>
<dbReference type="AlphaFoldDB" id="A0A3R7SSL4"/>
<keyword evidence="6" id="KW-1185">Reference proteome</keyword>
<dbReference type="InterPro" id="IPR028846">
    <property type="entry name" value="Recoverin"/>
</dbReference>
<dbReference type="PROSITE" id="PS00018">
    <property type="entry name" value="EF_HAND_1"/>
    <property type="match status" value="1"/>
</dbReference>
<dbReference type="PROSITE" id="PS50222">
    <property type="entry name" value="EF_HAND_2"/>
    <property type="match status" value="1"/>
</dbReference>
<keyword evidence="2" id="KW-0677">Repeat</keyword>
<evidence type="ECO:0000256" key="3">
    <source>
        <dbReference type="ARBA" id="ARBA00022837"/>
    </source>
</evidence>
<dbReference type="Proteomes" id="UP000283509">
    <property type="component" value="Unassembled WGS sequence"/>
</dbReference>
<reference evidence="5 6" key="1">
    <citation type="submission" date="2018-04" db="EMBL/GenBank/DDBJ databases">
        <authorList>
            <person name="Zhang X."/>
            <person name="Yuan J."/>
            <person name="Li F."/>
            <person name="Xiang J."/>
        </authorList>
    </citation>
    <scope>NUCLEOTIDE SEQUENCE [LARGE SCALE GENOMIC DNA]</scope>
    <source>
        <tissue evidence="5">Muscle</tissue>
    </source>
</reference>
<dbReference type="InterPro" id="IPR011992">
    <property type="entry name" value="EF-hand-dom_pair"/>
</dbReference>
<dbReference type="Gene3D" id="1.10.238.10">
    <property type="entry name" value="EF-hand"/>
    <property type="match status" value="1"/>
</dbReference>
<evidence type="ECO:0000313" key="6">
    <source>
        <dbReference type="Proteomes" id="UP000283509"/>
    </source>
</evidence>
<dbReference type="PANTHER" id="PTHR23055">
    <property type="entry name" value="CALCIUM BINDING PROTEINS"/>
    <property type="match status" value="1"/>
</dbReference>
<dbReference type="Pfam" id="PF13499">
    <property type="entry name" value="EF-hand_7"/>
    <property type="match status" value="1"/>
</dbReference>
<reference evidence="5 6" key="2">
    <citation type="submission" date="2019-01" db="EMBL/GenBank/DDBJ databases">
        <title>The decoding of complex shrimp genome reveals the adaptation for benthos swimmer, frequently molting mechanism and breeding impact on genome.</title>
        <authorList>
            <person name="Sun Y."/>
            <person name="Gao Y."/>
            <person name="Yu Y."/>
        </authorList>
    </citation>
    <scope>NUCLEOTIDE SEQUENCE [LARGE SCALE GENOMIC DNA]</scope>
    <source>
        <tissue evidence="5">Muscle</tissue>
    </source>
</reference>
<proteinExistence type="predicted"/>
<accession>A0A3R7SSL4</accession>
<evidence type="ECO:0000256" key="2">
    <source>
        <dbReference type="ARBA" id="ARBA00022737"/>
    </source>
</evidence>
<dbReference type="OrthoDB" id="191686at2759"/>
<dbReference type="InterPro" id="IPR018247">
    <property type="entry name" value="EF_Hand_1_Ca_BS"/>
</dbReference>
<dbReference type="CDD" id="cd00051">
    <property type="entry name" value="EFh"/>
    <property type="match status" value="1"/>
</dbReference>
<dbReference type="GO" id="GO:0005509">
    <property type="term" value="F:calcium ion binding"/>
    <property type="evidence" value="ECO:0007669"/>
    <property type="project" value="InterPro"/>
</dbReference>
<evidence type="ECO:0000313" key="5">
    <source>
        <dbReference type="EMBL" id="ROT73217.1"/>
    </source>
</evidence>
<feature type="domain" description="EF-hand" evidence="4">
    <location>
        <begin position="33"/>
        <end position="68"/>
    </location>
</feature>
<protein>
    <submittedName>
        <fullName evidence="5">Putative Kv channel-interacting protein 4-like isoform X7</fullName>
    </submittedName>
</protein>
<dbReference type="STRING" id="6689.A0A3R7SSL4"/>
<dbReference type="InterPro" id="IPR002048">
    <property type="entry name" value="EF_hand_dom"/>
</dbReference>
<name>A0A3R7SSL4_PENVA</name>
<dbReference type="SMART" id="SM00054">
    <property type="entry name" value="EFh"/>
    <property type="match status" value="1"/>
</dbReference>
<dbReference type="PANTHER" id="PTHR23055:SF167">
    <property type="entry name" value="EF-HAND DOMAIN-CONTAINING PROTEIN"/>
    <property type="match status" value="1"/>
</dbReference>
<keyword evidence="3" id="KW-0106">Calcium</keyword>
<evidence type="ECO:0000259" key="4">
    <source>
        <dbReference type="PROSITE" id="PS50222"/>
    </source>
</evidence>